<dbReference type="EMBL" id="CAMAPF010000045">
    <property type="protein sequence ID" value="CAH9083817.1"/>
    <property type="molecule type" value="Genomic_DNA"/>
</dbReference>
<dbReference type="Gene3D" id="2.40.70.10">
    <property type="entry name" value="Acid Proteases"/>
    <property type="match status" value="2"/>
</dbReference>
<dbReference type="Pfam" id="PF00026">
    <property type="entry name" value="Asp"/>
    <property type="match status" value="1"/>
</dbReference>
<feature type="chain" id="PRO_5043987152" description="Peptidase A1 domain-containing protein" evidence="2">
    <location>
        <begin position="18"/>
        <end position="348"/>
    </location>
</feature>
<comment type="caution">
    <text evidence="4">The sequence shown here is derived from an EMBL/GenBank/DDBJ whole genome shotgun (WGS) entry which is preliminary data.</text>
</comment>
<accession>A0AAV0CRG8</accession>
<dbReference type="InterPro" id="IPR001461">
    <property type="entry name" value="Aspartic_peptidase_A1"/>
</dbReference>
<organism evidence="4 5">
    <name type="scientific">Cuscuta epithymum</name>
    <dbReference type="NCBI Taxonomy" id="186058"/>
    <lineage>
        <taxon>Eukaryota</taxon>
        <taxon>Viridiplantae</taxon>
        <taxon>Streptophyta</taxon>
        <taxon>Embryophyta</taxon>
        <taxon>Tracheophyta</taxon>
        <taxon>Spermatophyta</taxon>
        <taxon>Magnoliopsida</taxon>
        <taxon>eudicotyledons</taxon>
        <taxon>Gunneridae</taxon>
        <taxon>Pentapetalae</taxon>
        <taxon>asterids</taxon>
        <taxon>lamiids</taxon>
        <taxon>Solanales</taxon>
        <taxon>Convolvulaceae</taxon>
        <taxon>Cuscuteae</taxon>
        <taxon>Cuscuta</taxon>
        <taxon>Cuscuta subgen. Cuscuta</taxon>
    </lineage>
</organism>
<feature type="domain" description="Peptidase A1" evidence="3">
    <location>
        <begin position="1"/>
        <end position="308"/>
    </location>
</feature>
<dbReference type="GO" id="GO:0004190">
    <property type="term" value="F:aspartic-type endopeptidase activity"/>
    <property type="evidence" value="ECO:0007669"/>
    <property type="project" value="InterPro"/>
</dbReference>
<proteinExistence type="inferred from homology"/>
<dbReference type="InterPro" id="IPR033121">
    <property type="entry name" value="PEPTIDASE_A1"/>
</dbReference>
<name>A0AAV0CRG8_9ASTE</name>
<dbReference type="PROSITE" id="PS51767">
    <property type="entry name" value="PEPTIDASE_A1"/>
    <property type="match status" value="1"/>
</dbReference>
<reference evidence="4" key="1">
    <citation type="submission" date="2022-07" db="EMBL/GenBank/DDBJ databases">
        <authorList>
            <person name="Macas J."/>
            <person name="Novak P."/>
            <person name="Neumann P."/>
        </authorList>
    </citation>
    <scope>NUCLEOTIDE SEQUENCE</scope>
</reference>
<keyword evidence="5" id="KW-1185">Reference proteome</keyword>
<comment type="similarity">
    <text evidence="1">Belongs to the peptidase A1 family.</text>
</comment>
<protein>
    <recommendedName>
        <fullName evidence="3">Peptidase A1 domain-containing protein</fullName>
    </recommendedName>
</protein>
<dbReference type="SUPFAM" id="SSF50630">
    <property type="entry name" value="Acid proteases"/>
    <property type="match status" value="1"/>
</dbReference>
<evidence type="ECO:0000256" key="1">
    <source>
        <dbReference type="ARBA" id="ARBA00007447"/>
    </source>
</evidence>
<dbReference type="GO" id="GO:0006508">
    <property type="term" value="P:proteolysis"/>
    <property type="evidence" value="ECO:0007669"/>
    <property type="project" value="InterPro"/>
</dbReference>
<dbReference type="InterPro" id="IPR021109">
    <property type="entry name" value="Peptidase_aspartic_dom_sf"/>
</dbReference>
<feature type="signal peptide" evidence="2">
    <location>
        <begin position="1"/>
        <end position="17"/>
    </location>
</feature>
<evidence type="ECO:0000256" key="2">
    <source>
        <dbReference type="SAM" id="SignalP"/>
    </source>
</evidence>
<evidence type="ECO:0000313" key="5">
    <source>
        <dbReference type="Proteomes" id="UP001152523"/>
    </source>
</evidence>
<keyword evidence="2" id="KW-0732">Signal</keyword>
<gene>
    <name evidence="4" type="ORF">CEPIT_LOCUS8690</name>
</gene>
<evidence type="ECO:0000313" key="4">
    <source>
        <dbReference type="EMBL" id="CAH9083817.1"/>
    </source>
</evidence>
<dbReference type="FunFam" id="2.40.70.10:FF:000014">
    <property type="entry name" value="Aspartyl protease family protein 1"/>
    <property type="match status" value="1"/>
</dbReference>
<dbReference type="PANTHER" id="PTHR13683">
    <property type="entry name" value="ASPARTYL PROTEASES"/>
    <property type="match status" value="1"/>
</dbReference>
<dbReference type="PANTHER" id="PTHR13683:SF826">
    <property type="entry name" value="ASPARTYL PROTEASE FAMILY PROTEIN 1"/>
    <property type="match status" value="1"/>
</dbReference>
<dbReference type="AlphaFoldDB" id="A0AAV0CRG8"/>
<sequence>MYWLLFFLAAMAMGVSSSPNNNGVFEIYDRYSSEVVEVLGKGGLPKKGGLDYISYMAARDSRRRQSSPAITFSPGDATFQVQTFAECASKVKGLFVRSSAVNGLLGLGPGNGPEDMDVLSILASQGIIGNSFSLCFSPNGKGRLIFGDKGTRNQKRTPLDLTTENEAHNVLIEDIVVNQNVFKHVGLTVFFDSGTTFTVLSDPAYTFIADNFNSLIKEPRKQPSPRYFEYCYDLSQNQSSYWTPTLSLIMKGGQKFDVLFPTFHLHPGNSPFYCLAIIKDDNINIIGQNFMTGYNTVFDREKRIMGWKQSKCKGNQFNVTTSAWDAQASSLPIITRVMGLLFYYFLCT</sequence>
<evidence type="ECO:0000259" key="3">
    <source>
        <dbReference type="PROSITE" id="PS51767"/>
    </source>
</evidence>
<dbReference type="Proteomes" id="UP001152523">
    <property type="component" value="Unassembled WGS sequence"/>
</dbReference>